<evidence type="ECO:0000256" key="1">
    <source>
        <dbReference type="SAM" id="MobiDB-lite"/>
    </source>
</evidence>
<organism evidence="2 3">
    <name type="scientific">Chelonia mydas</name>
    <name type="common">Green sea-turtle</name>
    <name type="synonym">Chelonia agassizi</name>
    <dbReference type="NCBI Taxonomy" id="8469"/>
    <lineage>
        <taxon>Eukaryota</taxon>
        <taxon>Metazoa</taxon>
        <taxon>Chordata</taxon>
        <taxon>Craniata</taxon>
        <taxon>Vertebrata</taxon>
        <taxon>Euteleostomi</taxon>
        <taxon>Archelosauria</taxon>
        <taxon>Testudinata</taxon>
        <taxon>Testudines</taxon>
        <taxon>Cryptodira</taxon>
        <taxon>Durocryptodira</taxon>
        <taxon>Americhelydia</taxon>
        <taxon>Chelonioidea</taxon>
        <taxon>Cheloniidae</taxon>
        <taxon>Chelonia</taxon>
    </lineage>
</organism>
<evidence type="ECO:0000313" key="2">
    <source>
        <dbReference type="EMBL" id="EMP38175.1"/>
    </source>
</evidence>
<keyword evidence="3" id="KW-1185">Reference proteome</keyword>
<reference evidence="3" key="1">
    <citation type="journal article" date="2013" name="Nat. Genet.">
        <title>The draft genomes of soft-shell turtle and green sea turtle yield insights into the development and evolution of the turtle-specific body plan.</title>
        <authorList>
            <person name="Wang Z."/>
            <person name="Pascual-Anaya J."/>
            <person name="Zadissa A."/>
            <person name="Li W."/>
            <person name="Niimura Y."/>
            <person name="Huang Z."/>
            <person name="Li C."/>
            <person name="White S."/>
            <person name="Xiong Z."/>
            <person name="Fang D."/>
            <person name="Wang B."/>
            <person name="Ming Y."/>
            <person name="Chen Y."/>
            <person name="Zheng Y."/>
            <person name="Kuraku S."/>
            <person name="Pignatelli M."/>
            <person name="Herrero J."/>
            <person name="Beal K."/>
            <person name="Nozawa M."/>
            <person name="Li Q."/>
            <person name="Wang J."/>
            <person name="Zhang H."/>
            <person name="Yu L."/>
            <person name="Shigenobu S."/>
            <person name="Wang J."/>
            <person name="Liu J."/>
            <person name="Flicek P."/>
            <person name="Searle S."/>
            <person name="Wang J."/>
            <person name="Kuratani S."/>
            <person name="Yin Y."/>
            <person name="Aken B."/>
            <person name="Zhang G."/>
            <person name="Irie N."/>
        </authorList>
    </citation>
    <scope>NUCLEOTIDE SEQUENCE [LARGE SCALE GENOMIC DNA]</scope>
</reference>
<evidence type="ECO:0000313" key="3">
    <source>
        <dbReference type="Proteomes" id="UP000031443"/>
    </source>
</evidence>
<sequence>MEAAFQPQSNRPGAEYLLLNTQCRRTIGTEIGAKRERSPAPVAPLALPRGKPAMMSRWSPVLVPRSPAPEQGQQPCWSRALGVDPLCLKIPLLHGPPFQRPRSQSWTPIDLTGAEVDGPGHHETSTLTQHHGPCSGSPWHSGPFGVPGPFTKAKDGAKGHIPGHCSASATFVLPPAQSASIGSGVAPSLLDATIPTSSAAPVVSALTTSAPTAPTPSVLALTTSAPTASALTYTAPALRGSIPFVLAPAQDPQVPWDPLDMEGRDLLVGVSSFPSSDEALAGTSGAPALQDNRVLQQLLKRDTQSLGIQAEEVVEDADPVVDTLTSSRPTRIALSFIKTIADTIKTLWQTPASLPPMAKRNERRYFVPSRGYEHLYTHPSPDSLVMDAANQRERQGYQVPSPKNWEVKRLSRFGRKVYSTGGLQLRISNQQAIVSSYCYNTCGAMAKFVELLLQDSRAEFLALVEENKLIS</sequence>
<gene>
    <name evidence="2" type="ORF">UY3_04607</name>
</gene>
<dbReference type="AlphaFoldDB" id="M7BR35"/>
<dbReference type="Proteomes" id="UP000031443">
    <property type="component" value="Unassembled WGS sequence"/>
</dbReference>
<dbReference type="Gene3D" id="1.10.287.3160">
    <property type="match status" value="1"/>
</dbReference>
<dbReference type="EMBL" id="KB520471">
    <property type="protein sequence ID" value="EMP38175.1"/>
    <property type="molecule type" value="Genomic_DNA"/>
</dbReference>
<accession>M7BR35</accession>
<proteinExistence type="predicted"/>
<protein>
    <submittedName>
        <fullName evidence="2">Uncharacterized protein</fullName>
    </submittedName>
</protein>
<name>M7BR35_CHEMY</name>
<feature type="region of interest" description="Disordered" evidence="1">
    <location>
        <begin position="114"/>
        <end position="143"/>
    </location>
</feature>